<dbReference type="PANTHER" id="PTHR12704:SF2">
    <property type="entry name" value="GOLGI PHOSPHOPROTEIN 3 HOMOLOG SAURON"/>
    <property type="match status" value="1"/>
</dbReference>
<evidence type="ECO:0000256" key="3">
    <source>
        <dbReference type="ARBA" id="ARBA00023034"/>
    </source>
</evidence>
<dbReference type="OrthoDB" id="2189106at2759"/>
<sequence>MDRRTQSLIFMAHASDVLENAFAPLRDEDYEVAIKRSRDLLELDPEVEAAKPNAFIGVCPLRTSVIMKRSLPIAALCLLLSSVSSNSTTATEGQEKSKPVLTGIPQKDYVHDPNLPRELNGNEALYKAASTTTASPAPLRNPYARRIPSKRPRPTPVPLDYDNFEYDKPSASADLASLHQSEQRDFRTPTVPQGSRSLSSLFQRERQHGKINPPSQLTNDIPQNAQHITTTHLPTIATPVSTPAGGEELPLRNARPAAQTDYDYDYYADYELQVPLLRRRLATALRLLRRERRRNHRLRQLLQGQPATASETADESPSLGVPRT</sequence>
<evidence type="ECO:0000256" key="1">
    <source>
        <dbReference type="ARBA" id="ARBA00004255"/>
    </source>
</evidence>
<dbReference type="GO" id="GO:0005829">
    <property type="term" value="C:cytosol"/>
    <property type="evidence" value="ECO:0007669"/>
    <property type="project" value="TreeGrafter"/>
</dbReference>
<dbReference type="PANTHER" id="PTHR12704">
    <property type="entry name" value="TRANS-GOLGI PROTEIN GMX33"/>
    <property type="match status" value="1"/>
</dbReference>
<keyword evidence="4" id="KW-0446">Lipid-binding</keyword>
<organism evidence="7">
    <name type="scientific">Cyprideis torosa</name>
    <dbReference type="NCBI Taxonomy" id="163714"/>
    <lineage>
        <taxon>Eukaryota</taxon>
        <taxon>Metazoa</taxon>
        <taxon>Ecdysozoa</taxon>
        <taxon>Arthropoda</taxon>
        <taxon>Crustacea</taxon>
        <taxon>Oligostraca</taxon>
        <taxon>Ostracoda</taxon>
        <taxon>Podocopa</taxon>
        <taxon>Podocopida</taxon>
        <taxon>Cytherocopina</taxon>
        <taxon>Cytheroidea</taxon>
        <taxon>Cytherideidae</taxon>
        <taxon>Cyprideis</taxon>
    </lineage>
</organism>
<evidence type="ECO:0000256" key="2">
    <source>
        <dbReference type="ARBA" id="ARBA00007284"/>
    </source>
</evidence>
<dbReference type="Gene3D" id="1.10.3630.10">
    <property type="entry name" value="yeast vps74-n-term truncation variant domain like"/>
    <property type="match status" value="1"/>
</dbReference>
<comment type="subcellular location">
    <subcellularLocation>
        <location evidence="1">Golgi apparatus membrane</location>
        <topology evidence="1">Peripheral membrane protein</topology>
        <orientation evidence="1">Cytoplasmic side</orientation>
    </subcellularLocation>
</comment>
<dbReference type="InterPro" id="IPR008628">
    <property type="entry name" value="GPP34-like"/>
</dbReference>
<reference evidence="7" key="1">
    <citation type="submission" date="2020-11" db="EMBL/GenBank/DDBJ databases">
        <authorList>
            <person name="Tran Van P."/>
        </authorList>
    </citation>
    <scope>NUCLEOTIDE SEQUENCE</scope>
</reference>
<gene>
    <name evidence="7" type="ORF">CTOB1V02_LOCUS2952</name>
</gene>
<dbReference type="AlphaFoldDB" id="A0A7R8W9D7"/>
<dbReference type="InterPro" id="IPR038261">
    <property type="entry name" value="GPP34-like_sf"/>
</dbReference>
<protein>
    <submittedName>
        <fullName evidence="7">Uncharacterized protein</fullName>
    </submittedName>
</protein>
<keyword evidence="5" id="KW-0472">Membrane</keyword>
<comment type="similarity">
    <text evidence="2">Belongs to the GOLPH3/VPS74 family.</text>
</comment>
<dbReference type="EMBL" id="OB660482">
    <property type="protein sequence ID" value="CAD7225003.1"/>
    <property type="molecule type" value="Genomic_DNA"/>
</dbReference>
<dbReference type="GO" id="GO:0007030">
    <property type="term" value="P:Golgi organization"/>
    <property type="evidence" value="ECO:0007669"/>
    <property type="project" value="TreeGrafter"/>
</dbReference>
<dbReference type="GO" id="GO:0070273">
    <property type="term" value="F:phosphatidylinositol-4-phosphate binding"/>
    <property type="evidence" value="ECO:0007669"/>
    <property type="project" value="InterPro"/>
</dbReference>
<dbReference type="GO" id="GO:0000139">
    <property type="term" value="C:Golgi membrane"/>
    <property type="evidence" value="ECO:0007669"/>
    <property type="project" value="UniProtKB-SubCell"/>
</dbReference>
<feature type="region of interest" description="Disordered" evidence="6">
    <location>
        <begin position="130"/>
        <end position="159"/>
    </location>
</feature>
<accession>A0A7R8W9D7</accession>
<dbReference type="GO" id="GO:0006890">
    <property type="term" value="P:retrograde vesicle-mediated transport, Golgi to endoplasmic reticulum"/>
    <property type="evidence" value="ECO:0007669"/>
    <property type="project" value="TreeGrafter"/>
</dbReference>
<feature type="region of interest" description="Disordered" evidence="6">
    <location>
        <begin position="88"/>
        <end position="108"/>
    </location>
</feature>
<evidence type="ECO:0000256" key="5">
    <source>
        <dbReference type="ARBA" id="ARBA00023136"/>
    </source>
</evidence>
<feature type="region of interest" description="Disordered" evidence="6">
    <location>
        <begin position="298"/>
        <end position="324"/>
    </location>
</feature>
<keyword evidence="3" id="KW-0333">Golgi apparatus</keyword>
<proteinExistence type="inferred from homology"/>
<dbReference type="GO" id="GO:0031985">
    <property type="term" value="C:Golgi cisterna"/>
    <property type="evidence" value="ECO:0007669"/>
    <property type="project" value="TreeGrafter"/>
</dbReference>
<evidence type="ECO:0000256" key="4">
    <source>
        <dbReference type="ARBA" id="ARBA00023121"/>
    </source>
</evidence>
<dbReference type="GO" id="GO:0005802">
    <property type="term" value="C:trans-Golgi network"/>
    <property type="evidence" value="ECO:0007669"/>
    <property type="project" value="TreeGrafter"/>
</dbReference>
<name>A0A7R8W9D7_9CRUS</name>
<evidence type="ECO:0000256" key="6">
    <source>
        <dbReference type="SAM" id="MobiDB-lite"/>
    </source>
</evidence>
<evidence type="ECO:0000313" key="7">
    <source>
        <dbReference type="EMBL" id="CAD7225003.1"/>
    </source>
</evidence>
<dbReference type="GO" id="GO:0043001">
    <property type="term" value="P:Golgi to plasma membrane protein transport"/>
    <property type="evidence" value="ECO:0007669"/>
    <property type="project" value="TreeGrafter"/>
</dbReference>
<dbReference type="GO" id="GO:0048194">
    <property type="term" value="P:Golgi vesicle budding"/>
    <property type="evidence" value="ECO:0007669"/>
    <property type="project" value="TreeGrafter"/>
</dbReference>